<dbReference type="Proteomes" id="UP001327219">
    <property type="component" value="Chromosome"/>
</dbReference>
<gene>
    <name evidence="3" type="ORF">Bandiella_00734</name>
</gene>
<keyword evidence="2" id="KW-0812">Transmembrane</keyword>
<organism evidence="3 4">
    <name type="scientific">Candidatus Bandiella euplotis</name>
    <dbReference type="NCBI Taxonomy" id="1664265"/>
    <lineage>
        <taxon>Bacteria</taxon>
        <taxon>Pseudomonadati</taxon>
        <taxon>Pseudomonadota</taxon>
        <taxon>Alphaproteobacteria</taxon>
        <taxon>Rickettsiales</taxon>
        <taxon>Candidatus Midichloriaceae</taxon>
        <taxon>Candidatus Bandiella</taxon>
    </lineage>
</organism>
<name>A0ABZ0UM87_9RICK</name>
<proteinExistence type="predicted"/>
<protein>
    <submittedName>
        <fullName evidence="3">Uncharacterized protein</fullName>
    </submittedName>
</protein>
<evidence type="ECO:0000256" key="2">
    <source>
        <dbReference type="SAM" id="Phobius"/>
    </source>
</evidence>
<feature type="region of interest" description="Disordered" evidence="1">
    <location>
        <begin position="81"/>
        <end position="107"/>
    </location>
</feature>
<evidence type="ECO:0000313" key="4">
    <source>
        <dbReference type="Proteomes" id="UP001327219"/>
    </source>
</evidence>
<dbReference type="EMBL" id="CP110820">
    <property type="protein sequence ID" value="WPX96617.1"/>
    <property type="molecule type" value="Genomic_DNA"/>
</dbReference>
<keyword evidence="4" id="KW-1185">Reference proteome</keyword>
<reference evidence="3 4" key="1">
    <citation type="submission" date="2022-11" db="EMBL/GenBank/DDBJ databases">
        <title>Host association and intracellularity evolved multiple times independently in the Rickettsiales.</title>
        <authorList>
            <person name="Castelli M."/>
            <person name="Nardi T."/>
            <person name="Gammuto L."/>
            <person name="Bellinzona G."/>
            <person name="Sabaneyeva E."/>
            <person name="Potekhin A."/>
            <person name="Serra V."/>
            <person name="Petroni G."/>
            <person name="Sassera D."/>
        </authorList>
    </citation>
    <scope>NUCLEOTIDE SEQUENCE [LARGE SCALE GENOMIC DNA]</scope>
    <source>
        <strain evidence="3 4">NDG2</strain>
    </source>
</reference>
<keyword evidence="2" id="KW-1133">Transmembrane helix</keyword>
<accession>A0ABZ0UM87</accession>
<keyword evidence="2" id="KW-0472">Membrane</keyword>
<sequence>MPYWIIFMLDYLLYSMPVLLLLYFLGIRTIIMLLSLAIVYFFISMSSGDKWSLTLPNLKNVNPSNIIGNIKSTVNSFSISKNGSMGKSNTSNKQNGDTNNKTGNSDNLKDIAKTVGALINSNEKKGVLP</sequence>
<evidence type="ECO:0000256" key="1">
    <source>
        <dbReference type="SAM" id="MobiDB-lite"/>
    </source>
</evidence>
<feature type="transmembrane region" description="Helical" evidence="2">
    <location>
        <begin position="20"/>
        <end position="43"/>
    </location>
</feature>
<feature type="compositionally biased region" description="Polar residues" evidence="1">
    <location>
        <begin position="81"/>
        <end position="106"/>
    </location>
</feature>
<evidence type="ECO:0000313" key="3">
    <source>
        <dbReference type="EMBL" id="WPX96617.1"/>
    </source>
</evidence>